<organism evidence="1 2">
    <name type="scientific">Pararge aegeria aegeria</name>
    <dbReference type="NCBI Taxonomy" id="348720"/>
    <lineage>
        <taxon>Eukaryota</taxon>
        <taxon>Metazoa</taxon>
        <taxon>Ecdysozoa</taxon>
        <taxon>Arthropoda</taxon>
        <taxon>Hexapoda</taxon>
        <taxon>Insecta</taxon>
        <taxon>Pterygota</taxon>
        <taxon>Neoptera</taxon>
        <taxon>Endopterygota</taxon>
        <taxon>Lepidoptera</taxon>
        <taxon>Glossata</taxon>
        <taxon>Ditrysia</taxon>
        <taxon>Papilionoidea</taxon>
        <taxon>Nymphalidae</taxon>
        <taxon>Satyrinae</taxon>
        <taxon>Satyrini</taxon>
        <taxon>Parargina</taxon>
        <taxon>Pararge</taxon>
    </lineage>
</organism>
<proteinExistence type="predicted"/>
<comment type="caution">
    <text evidence="1">The sequence shown here is derived from an EMBL/GenBank/DDBJ whole genome shotgun (WGS) entry which is preliminary data.</text>
</comment>
<dbReference type="Proteomes" id="UP000838756">
    <property type="component" value="Unassembled WGS sequence"/>
</dbReference>
<dbReference type="AlphaFoldDB" id="A0A8S4QZJ5"/>
<gene>
    <name evidence="1" type="primary">jg14193</name>
    <name evidence="1" type="ORF">PAEG_LOCUS7457</name>
</gene>
<sequence length="281" mass="31689">MAKTQTSKYSKEINIKTLSQLCTNVINKVIHIDLSMSTGDENPELTKPNEAISFEELLLAKIKQHPQSKTATKLTRVASGAEVITRTYLEKKKETEQKLSLENAQSSSKTTDDVVYLTNITKNDCQLRPFTAKDVNDLPPCLQKQKPHSPKVKIISNIVLNTRIEPHKNAQPNHKVYDSTKIYKEAKPGPSGLCKARYRRRSSTTTSVSGSISSYSDSDVMDIESDNTTSVNSLQAKDFTPDADQFNEEFQAPTYYSGDDVLVRYHTRQKWTYYVGQIENV</sequence>
<keyword evidence="2" id="KW-1185">Reference proteome</keyword>
<evidence type="ECO:0000313" key="1">
    <source>
        <dbReference type="EMBL" id="CAH2226765.1"/>
    </source>
</evidence>
<name>A0A8S4QZJ5_9NEOP</name>
<accession>A0A8S4QZJ5</accession>
<evidence type="ECO:0000313" key="2">
    <source>
        <dbReference type="Proteomes" id="UP000838756"/>
    </source>
</evidence>
<dbReference type="OrthoDB" id="7089647at2759"/>
<protein>
    <submittedName>
        <fullName evidence="1">Jg14193 protein</fullName>
    </submittedName>
</protein>
<dbReference type="EMBL" id="CAKXAJ010021969">
    <property type="protein sequence ID" value="CAH2226765.1"/>
    <property type="molecule type" value="Genomic_DNA"/>
</dbReference>
<reference evidence="1" key="1">
    <citation type="submission" date="2022-03" db="EMBL/GenBank/DDBJ databases">
        <authorList>
            <person name="Lindestad O."/>
        </authorList>
    </citation>
    <scope>NUCLEOTIDE SEQUENCE</scope>
</reference>